<dbReference type="InterPro" id="IPR019546">
    <property type="entry name" value="TAT_signal_bac_arc"/>
</dbReference>
<dbReference type="GO" id="GO:0042597">
    <property type="term" value="C:periplasmic space"/>
    <property type="evidence" value="ECO:0007669"/>
    <property type="project" value="UniProtKB-SubCell"/>
</dbReference>
<evidence type="ECO:0000313" key="5">
    <source>
        <dbReference type="EMBL" id="MDO4841565.1"/>
    </source>
</evidence>
<dbReference type="SUPFAM" id="SSF53850">
    <property type="entry name" value="Periplasmic binding protein-like II"/>
    <property type="match status" value="1"/>
</dbReference>
<comment type="similarity">
    <text evidence="2">Belongs to the bacterial solute-binding protein SsuA/TauA family.</text>
</comment>
<feature type="domain" description="SsuA/THI5-like" evidence="4">
    <location>
        <begin position="62"/>
        <end position="265"/>
    </location>
</feature>
<organism evidence="5 6">
    <name type="scientific">Phoenicibacter congonensis</name>
    <dbReference type="NCBI Taxonomy" id="1944646"/>
    <lineage>
        <taxon>Bacteria</taxon>
        <taxon>Bacillati</taxon>
        <taxon>Actinomycetota</taxon>
        <taxon>Coriobacteriia</taxon>
        <taxon>Eggerthellales</taxon>
        <taxon>Eggerthellaceae</taxon>
        <taxon>Phoenicibacter</taxon>
    </lineage>
</organism>
<name>A0AA43RJB0_9ACTN</name>
<protein>
    <submittedName>
        <fullName evidence="5">ABC transporter substrate-binding protein</fullName>
    </submittedName>
</protein>
<dbReference type="InterPro" id="IPR006311">
    <property type="entry name" value="TAT_signal"/>
</dbReference>
<proteinExistence type="inferred from homology"/>
<dbReference type="PROSITE" id="PS51257">
    <property type="entry name" value="PROKAR_LIPOPROTEIN"/>
    <property type="match status" value="1"/>
</dbReference>
<reference evidence="5" key="1">
    <citation type="submission" date="2023-07" db="EMBL/GenBank/DDBJ databases">
        <title>Between Cages and Wild: Unraveling the Impact of Captivity on Animal Microbiomes and Antimicrobial Resistance.</title>
        <authorList>
            <person name="Schmartz G.P."/>
            <person name="Rehner J."/>
            <person name="Schuff M.J."/>
            <person name="Becker S.L."/>
            <person name="Kravczyk M."/>
            <person name="Gurevich A."/>
            <person name="Francke R."/>
            <person name="Mueller R."/>
            <person name="Keller V."/>
            <person name="Keller A."/>
        </authorList>
    </citation>
    <scope>NUCLEOTIDE SEQUENCE</scope>
    <source>
        <strain evidence="5">S12M_St_49</strain>
    </source>
</reference>
<dbReference type="Gene3D" id="3.40.190.10">
    <property type="entry name" value="Periplasmic binding protein-like II"/>
    <property type="match status" value="2"/>
</dbReference>
<dbReference type="AlphaFoldDB" id="A0AA43RJB0"/>
<dbReference type="NCBIfam" id="TIGR01409">
    <property type="entry name" value="TAT_signal_seq"/>
    <property type="match status" value="1"/>
</dbReference>
<evidence type="ECO:0000256" key="1">
    <source>
        <dbReference type="ARBA" id="ARBA00004418"/>
    </source>
</evidence>
<keyword evidence="6" id="KW-1185">Reference proteome</keyword>
<accession>A0AA43RJB0</accession>
<evidence type="ECO:0000256" key="2">
    <source>
        <dbReference type="ARBA" id="ARBA00010742"/>
    </source>
</evidence>
<comment type="caution">
    <text evidence="5">The sequence shown here is derived from an EMBL/GenBank/DDBJ whole genome shotgun (WGS) entry which is preliminary data.</text>
</comment>
<dbReference type="EMBL" id="JAUMVS010000027">
    <property type="protein sequence ID" value="MDO4841565.1"/>
    <property type="molecule type" value="Genomic_DNA"/>
</dbReference>
<sequence>MVYSRRDFFKLCGATGIAAVAATGMIGCSSSSDSSSSTASNDGKVEQSTVKWNYGTSGNVLVVIAEEQGYFKDEGITIEKVEATAVLDAMGLLSSGKADVASNAGTSNPLQQISNGVDLTIFGGHMLTGCMPVVGQHGCEWNGIESFVGKKVAVNPSYFAFTGALMEKGYDKPLEVTDWEIYKDYNDAMAAVIRGDVAYALLGTGQTQTAKKMAANGELDIVCYQSDIMENYSCCRMVAQTSWVKNNPNTVTAINRALIRAQQWYESNKQDSVKLLATAIGADEDYVSAYMLDEHYRVHVDPLKKGVEKAWDILGKTNYLKENNGINIDDHINTELYKKALDDCKSKYGKDAESFYKSMEEFYTKYDA</sequence>
<evidence type="ECO:0000259" key="4">
    <source>
        <dbReference type="Pfam" id="PF09084"/>
    </source>
</evidence>
<dbReference type="PANTHER" id="PTHR30024">
    <property type="entry name" value="ALIPHATIC SULFONATES-BINDING PROTEIN-RELATED"/>
    <property type="match status" value="1"/>
</dbReference>
<gene>
    <name evidence="5" type="ORF">Q3982_02685</name>
</gene>
<dbReference type="PROSITE" id="PS51318">
    <property type="entry name" value="TAT"/>
    <property type="match status" value="1"/>
</dbReference>
<evidence type="ECO:0000256" key="3">
    <source>
        <dbReference type="ARBA" id="ARBA00022729"/>
    </source>
</evidence>
<dbReference type="PANTHER" id="PTHR30024:SF47">
    <property type="entry name" value="TAURINE-BINDING PERIPLASMIC PROTEIN"/>
    <property type="match status" value="1"/>
</dbReference>
<dbReference type="InterPro" id="IPR015168">
    <property type="entry name" value="SsuA/THI5"/>
</dbReference>
<comment type="subcellular location">
    <subcellularLocation>
        <location evidence="1">Periplasm</location>
    </subcellularLocation>
</comment>
<dbReference type="Proteomes" id="UP001168575">
    <property type="component" value="Unassembled WGS sequence"/>
</dbReference>
<keyword evidence="3" id="KW-0732">Signal</keyword>
<evidence type="ECO:0000313" key="6">
    <source>
        <dbReference type="Proteomes" id="UP001168575"/>
    </source>
</evidence>
<dbReference type="Pfam" id="PF09084">
    <property type="entry name" value="NMT1"/>
    <property type="match status" value="1"/>
</dbReference>